<dbReference type="EMBL" id="CP005290">
    <property type="protein sequence ID" value="AGK60965.1"/>
    <property type="molecule type" value="Genomic_DNA"/>
</dbReference>
<dbReference type="KEGG" id="ast:Asulf_00961"/>
<dbReference type="Pfam" id="PF01638">
    <property type="entry name" value="HxlR"/>
    <property type="match status" value="1"/>
</dbReference>
<dbReference type="InterPro" id="IPR002577">
    <property type="entry name" value="HTH_HxlR"/>
</dbReference>
<dbReference type="OrthoDB" id="51507at2157"/>
<dbReference type="eggNOG" id="arCOG01057">
    <property type="taxonomic scope" value="Archaea"/>
</dbReference>
<sequence>METIYALAKKITKKTNMTILFSLKDSPKRWSELEKSIYKKDLHKGIKELLDLGLIQITLRFDTPTGSKAYELSPLGKKIVQLLEQIEEEYTKYHSKAPQKDPEKFINELLEKD</sequence>
<dbReference type="SUPFAM" id="SSF46785">
    <property type="entry name" value="Winged helix' DNA-binding domain"/>
    <property type="match status" value="1"/>
</dbReference>
<gene>
    <name evidence="2" type="ORF">Asulf_00961</name>
</gene>
<dbReference type="GeneID" id="15392602"/>
<name>N0BL90_9EURY</name>
<dbReference type="InterPro" id="IPR036390">
    <property type="entry name" value="WH_DNA-bd_sf"/>
</dbReference>
<dbReference type="HOGENOM" id="CLU_168707_0_0_2"/>
<dbReference type="Gene3D" id="1.10.10.10">
    <property type="entry name" value="Winged helix-like DNA-binding domain superfamily/Winged helix DNA-binding domain"/>
    <property type="match status" value="1"/>
</dbReference>
<dbReference type="STRING" id="387631.Asulf_00961"/>
<proteinExistence type="predicted"/>
<feature type="domain" description="HTH hxlR-type" evidence="1">
    <location>
        <begin position="11"/>
        <end position="95"/>
    </location>
</feature>
<dbReference type="Proteomes" id="UP000013307">
    <property type="component" value="Chromosome"/>
</dbReference>
<dbReference type="AlphaFoldDB" id="N0BL90"/>
<dbReference type="RefSeq" id="WP_015590563.1">
    <property type="nucleotide sequence ID" value="NC_021169.1"/>
</dbReference>
<organism evidence="2 3">
    <name type="scientific">Archaeoglobus sulfaticallidus PM70-1</name>
    <dbReference type="NCBI Taxonomy" id="387631"/>
    <lineage>
        <taxon>Archaea</taxon>
        <taxon>Methanobacteriati</taxon>
        <taxon>Methanobacteriota</taxon>
        <taxon>Archaeoglobi</taxon>
        <taxon>Archaeoglobales</taxon>
        <taxon>Archaeoglobaceae</taxon>
        <taxon>Archaeoglobus</taxon>
    </lineage>
</organism>
<evidence type="ECO:0000313" key="3">
    <source>
        <dbReference type="Proteomes" id="UP000013307"/>
    </source>
</evidence>
<dbReference type="InterPro" id="IPR036388">
    <property type="entry name" value="WH-like_DNA-bd_sf"/>
</dbReference>
<accession>N0BL90</accession>
<keyword evidence="3" id="KW-1185">Reference proteome</keyword>
<protein>
    <submittedName>
        <fullName evidence="2">Transcriptional regulator, HxlR family</fullName>
    </submittedName>
</protein>
<evidence type="ECO:0000313" key="2">
    <source>
        <dbReference type="EMBL" id="AGK60965.1"/>
    </source>
</evidence>
<evidence type="ECO:0000259" key="1">
    <source>
        <dbReference type="Pfam" id="PF01638"/>
    </source>
</evidence>
<reference evidence="2 3" key="1">
    <citation type="journal article" date="2013" name="Genome Announc.">
        <title>Complete Genome Sequence of the Thermophilic and Facultatively Chemolithoautotrophic Sulfate Reducer Archaeoglobus sulfaticallidus Strain PM70-1T.</title>
        <authorList>
            <person name="Stokke R."/>
            <person name="Hocking W.P."/>
            <person name="Steinsbu B.O."/>
            <person name="Steen I.H."/>
        </authorList>
    </citation>
    <scope>NUCLEOTIDE SEQUENCE [LARGE SCALE GENOMIC DNA]</scope>
    <source>
        <strain evidence="2">PM70-1</strain>
    </source>
</reference>